<gene>
    <name evidence="4" type="ORF">METZ01_LOCUS462333</name>
</gene>
<sequence>MQLIAGLGNPGEKYRDNPHNVGFRTLDQLMDALNLEGFQRRFNSEFFRTNQNAEVTLMLKPATFMNCSG</sequence>
<feature type="non-terminal residue" evidence="4">
    <location>
        <position position="69"/>
    </location>
</feature>
<dbReference type="SUPFAM" id="SSF53178">
    <property type="entry name" value="Peptidyl-tRNA hydrolase-like"/>
    <property type="match status" value="1"/>
</dbReference>
<evidence type="ECO:0000256" key="1">
    <source>
        <dbReference type="ARBA" id="ARBA00022555"/>
    </source>
</evidence>
<dbReference type="Gene3D" id="3.40.50.1470">
    <property type="entry name" value="Peptidyl-tRNA hydrolase"/>
    <property type="match status" value="1"/>
</dbReference>
<dbReference type="Pfam" id="PF01195">
    <property type="entry name" value="Pept_tRNA_hydro"/>
    <property type="match status" value="1"/>
</dbReference>
<protein>
    <recommendedName>
        <fullName evidence="5">Peptidyl-tRNA hydrolase</fullName>
    </recommendedName>
</protein>
<dbReference type="AlphaFoldDB" id="A0A383APL1"/>
<dbReference type="PANTHER" id="PTHR17224:SF1">
    <property type="entry name" value="PEPTIDYL-TRNA HYDROLASE"/>
    <property type="match status" value="1"/>
</dbReference>
<keyword evidence="1" id="KW-0820">tRNA-binding</keyword>
<evidence type="ECO:0000256" key="3">
    <source>
        <dbReference type="ARBA" id="ARBA00022884"/>
    </source>
</evidence>
<dbReference type="GO" id="GO:0004045">
    <property type="term" value="F:peptidyl-tRNA hydrolase activity"/>
    <property type="evidence" value="ECO:0007669"/>
    <property type="project" value="InterPro"/>
</dbReference>
<keyword evidence="3" id="KW-0694">RNA-binding</keyword>
<dbReference type="InterPro" id="IPR036416">
    <property type="entry name" value="Pept_tRNA_hydro_sf"/>
</dbReference>
<name>A0A383APL1_9ZZZZ</name>
<reference evidence="4" key="1">
    <citation type="submission" date="2018-05" db="EMBL/GenBank/DDBJ databases">
        <authorList>
            <person name="Lanie J.A."/>
            <person name="Ng W.-L."/>
            <person name="Kazmierczak K.M."/>
            <person name="Andrzejewski T.M."/>
            <person name="Davidsen T.M."/>
            <person name="Wayne K.J."/>
            <person name="Tettelin H."/>
            <person name="Glass J.I."/>
            <person name="Rusch D."/>
            <person name="Podicherti R."/>
            <person name="Tsui H.-C.T."/>
            <person name="Winkler M.E."/>
        </authorList>
    </citation>
    <scope>NUCLEOTIDE SEQUENCE</scope>
</reference>
<dbReference type="EMBL" id="UINC01193727">
    <property type="protein sequence ID" value="SVE09479.1"/>
    <property type="molecule type" value="Genomic_DNA"/>
</dbReference>
<organism evidence="4">
    <name type="scientific">marine metagenome</name>
    <dbReference type="NCBI Taxonomy" id="408172"/>
    <lineage>
        <taxon>unclassified sequences</taxon>
        <taxon>metagenomes</taxon>
        <taxon>ecological metagenomes</taxon>
    </lineage>
</organism>
<dbReference type="InterPro" id="IPR001328">
    <property type="entry name" value="Pept_tRNA_hydro"/>
</dbReference>
<dbReference type="PANTHER" id="PTHR17224">
    <property type="entry name" value="PEPTIDYL-TRNA HYDROLASE"/>
    <property type="match status" value="1"/>
</dbReference>
<dbReference type="GO" id="GO:0000049">
    <property type="term" value="F:tRNA binding"/>
    <property type="evidence" value="ECO:0007669"/>
    <property type="project" value="UniProtKB-KW"/>
</dbReference>
<evidence type="ECO:0000256" key="2">
    <source>
        <dbReference type="ARBA" id="ARBA00022801"/>
    </source>
</evidence>
<proteinExistence type="predicted"/>
<accession>A0A383APL1</accession>
<keyword evidence="2" id="KW-0378">Hydrolase</keyword>
<evidence type="ECO:0008006" key="5">
    <source>
        <dbReference type="Google" id="ProtNLM"/>
    </source>
</evidence>
<evidence type="ECO:0000313" key="4">
    <source>
        <dbReference type="EMBL" id="SVE09479.1"/>
    </source>
</evidence>